<name>A0A1Q1NPN0_PSEFL</name>
<reference evidence="2" key="1">
    <citation type="journal article" date="2017" name="PLoS ONE">
        <title>Contribution of the Pseudomonas fluorescens MFE01 Type VI Secretion System to Biofilm Formation.</title>
        <authorList>
            <person name="Gallique M."/>
            <person name="Decoin V."/>
            <person name="Barbey C."/>
            <person name="Rosay T."/>
            <person name="Feuilloley M.G."/>
            <person name="Orange N."/>
            <person name="Merieau A."/>
        </authorList>
    </citation>
    <scope>NUCLEOTIDE SEQUENCE</scope>
    <source>
        <strain evidence="2">MFE01</strain>
    </source>
</reference>
<organism evidence="2">
    <name type="scientific">Pseudomonas fluorescens</name>
    <dbReference type="NCBI Taxonomy" id="294"/>
    <lineage>
        <taxon>Bacteria</taxon>
        <taxon>Pseudomonadati</taxon>
        <taxon>Pseudomonadota</taxon>
        <taxon>Gammaproteobacteria</taxon>
        <taxon>Pseudomonadales</taxon>
        <taxon>Pseudomonadaceae</taxon>
        <taxon>Pseudomonas</taxon>
    </lineage>
</organism>
<keyword evidence="1" id="KW-0812">Transmembrane</keyword>
<evidence type="ECO:0000256" key="1">
    <source>
        <dbReference type="SAM" id="Phobius"/>
    </source>
</evidence>
<dbReference type="AlphaFoldDB" id="A0A1Q1NPN0"/>
<proteinExistence type="predicted"/>
<keyword evidence="1" id="KW-0472">Membrane</keyword>
<feature type="transmembrane region" description="Helical" evidence="1">
    <location>
        <begin position="41"/>
        <end position="65"/>
    </location>
</feature>
<keyword evidence="1" id="KW-1133">Transmembrane helix</keyword>
<feature type="transmembrane region" description="Helical" evidence="1">
    <location>
        <begin position="94"/>
        <end position="115"/>
    </location>
</feature>
<protein>
    <submittedName>
        <fullName evidence="2">Uncharacterized protein</fullName>
    </submittedName>
</protein>
<accession>A0A1Q1NPN0</accession>
<feature type="transmembrane region" description="Helical" evidence="1">
    <location>
        <begin position="72"/>
        <end position="88"/>
    </location>
</feature>
<sequence length="127" mass="14202">MKARRLVACIPHLIVCALYIPLHNYGVDVYIDMYGGLTSRGIGIGMTPDLMVQYFVVMNAIAFFVPKLKLKVLSVSLMLGLILYYFLPHYPVRAMAYTSMGGVLTFAAIFAGQLIDRVFFSNREVKA</sequence>
<dbReference type="EMBL" id="KX941481">
    <property type="protein sequence ID" value="AQM58472.1"/>
    <property type="molecule type" value="Genomic_DNA"/>
</dbReference>
<evidence type="ECO:0000313" key="2">
    <source>
        <dbReference type="EMBL" id="AQM58472.1"/>
    </source>
</evidence>